<comment type="similarity">
    <text evidence="1 2">Belongs to the pirin family.</text>
</comment>
<reference evidence="5" key="1">
    <citation type="submission" date="2021-01" db="EMBL/GenBank/DDBJ databases">
        <authorList>
            <person name="Corre E."/>
            <person name="Pelletier E."/>
            <person name="Niang G."/>
            <person name="Scheremetjew M."/>
            <person name="Finn R."/>
            <person name="Kale V."/>
            <person name="Holt S."/>
            <person name="Cochrane G."/>
            <person name="Meng A."/>
            <person name="Brown T."/>
            <person name="Cohen L."/>
        </authorList>
    </citation>
    <scope>NUCLEOTIDE SEQUENCE</scope>
    <source>
        <strain evidence="5">CCMP645</strain>
    </source>
</reference>
<dbReference type="SUPFAM" id="SSF51182">
    <property type="entry name" value="RmlC-like cupins"/>
    <property type="match status" value="1"/>
</dbReference>
<feature type="domain" description="Pirin C-terminal" evidence="4">
    <location>
        <begin position="249"/>
        <end position="376"/>
    </location>
</feature>
<evidence type="ECO:0000313" key="5">
    <source>
        <dbReference type="EMBL" id="CAE0751953.1"/>
    </source>
</evidence>
<dbReference type="Pfam" id="PF02678">
    <property type="entry name" value="Pirin"/>
    <property type="match status" value="1"/>
</dbReference>
<evidence type="ECO:0000259" key="4">
    <source>
        <dbReference type="Pfam" id="PF05726"/>
    </source>
</evidence>
<dbReference type="InterPro" id="IPR011051">
    <property type="entry name" value="RmlC_Cupin_sf"/>
</dbReference>
<dbReference type="Gene3D" id="2.60.120.10">
    <property type="entry name" value="Jelly Rolls"/>
    <property type="match status" value="2"/>
</dbReference>
<dbReference type="CDD" id="cd02247">
    <property type="entry name" value="cupin_pirin_C"/>
    <property type="match status" value="1"/>
</dbReference>
<dbReference type="AlphaFoldDB" id="A0A7S4B3M7"/>
<feature type="domain" description="Pirin N-terminal" evidence="3">
    <location>
        <begin position="59"/>
        <end position="159"/>
    </location>
</feature>
<name>A0A7S4B3M7_CHRCT</name>
<proteinExistence type="inferred from homology"/>
<dbReference type="InterPro" id="IPR014710">
    <property type="entry name" value="RmlC-like_jellyroll"/>
</dbReference>
<dbReference type="PANTHER" id="PTHR13903:SF8">
    <property type="entry name" value="PIRIN"/>
    <property type="match status" value="1"/>
</dbReference>
<dbReference type="InterPro" id="IPR012093">
    <property type="entry name" value="Pirin"/>
</dbReference>
<gene>
    <name evidence="5" type="ORF">PCAR00345_LOCUS4538</name>
</gene>
<evidence type="ECO:0008006" key="6">
    <source>
        <dbReference type="Google" id="ProtNLM"/>
    </source>
</evidence>
<evidence type="ECO:0000256" key="2">
    <source>
        <dbReference type="RuleBase" id="RU003457"/>
    </source>
</evidence>
<dbReference type="EMBL" id="HBIZ01007866">
    <property type="protein sequence ID" value="CAE0751953.1"/>
    <property type="molecule type" value="Transcribed_RNA"/>
</dbReference>
<protein>
    <recommendedName>
        <fullName evidence="6">Pirin N-terminal domain-containing protein</fullName>
    </recommendedName>
</protein>
<dbReference type="Pfam" id="PF05726">
    <property type="entry name" value="Pirin_C"/>
    <property type="match status" value="1"/>
</dbReference>
<organism evidence="5">
    <name type="scientific">Chrysotila carterae</name>
    <name type="common">Marine alga</name>
    <name type="synonym">Syracosphaera carterae</name>
    <dbReference type="NCBI Taxonomy" id="13221"/>
    <lineage>
        <taxon>Eukaryota</taxon>
        <taxon>Haptista</taxon>
        <taxon>Haptophyta</taxon>
        <taxon>Prymnesiophyceae</taxon>
        <taxon>Isochrysidales</taxon>
        <taxon>Isochrysidaceae</taxon>
        <taxon>Chrysotila</taxon>
    </lineage>
</organism>
<accession>A0A7S4B3M7</accession>
<dbReference type="InterPro" id="IPR003829">
    <property type="entry name" value="Pirin_N_dom"/>
</dbReference>
<sequence>MRTVLRIERHTRLPVWPAWQGLVLTALSQLGGPFRGAADQLEYKYGGRVCPIPLSQSQSDPFVLLVHHRHAFRRFDFLRPLFSRLILPEGFPAHPHRGFETITYVLPGRGGLLHRDSFGCKMRYGDGAVQWMTAGDGMLHEEMWDVESADEFELYQLWLNLPAKHKRRRPNVQLLVDGAADEAPRAIKTNVVERAGAMNVERGRIAHSTFKAGAVVERLLADGRADADSACGAKTWSPVTIAHIEIRAKGVSHALRIPTGWNALVYVRRGAVDIGAQGDGAATAAHAATAASFDSQRSAHEADGGAAVRVGTYETAYLSRSGETLMLTSAAEGVCDVLVLAGEPINEPLVSQGTMVMNSQAEVEEAVRDYSTGKFGLPWDHTLDDGSWAQRCKNFLQRFGIREEASSKVE</sequence>
<evidence type="ECO:0000259" key="3">
    <source>
        <dbReference type="Pfam" id="PF02678"/>
    </source>
</evidence>
<dbReference type="PANTHER" id="PTHR13903">
    <property type="entry name" value="PIRIN-RELATED"/>
    <property type="match status" value="1"/>
</dbReference>
<evidence type="ECO:0000256" key="1">
    <source>
        <dbReference type="ARBA" id="ARBA00008416"/>
    </source>
</evidence>
<dbReference type="InterPro" id="IPR008778">
    <property type="entry name" value="Pirin_C_dom"/>
</dbReference>